<feature type="domain" description="Na+/H+ antiporter NhaC-like C-terminal" evidence="8">
    <location>
        <begin position="195"/>
        <end position="508"/>
    </location>
</feature>
<evidence type="ECO:0000256" key="2">
    <source>
        <dbReference type="ARBA" id="ARBA00022475"/>
    </source>
</evidence>
<keyword evidence="5 6" id="KW-0472">Membrane</keyword>
<organism evidence="9 10">
    <name type="scientific">Dorea formicigenerans</name>
    <dbReference type="NCBI Taxonomy" id="39486"/>
    <lineage>
        <taxon>Bacteria</taxon>
        <taxon>Bacillati</taxon>
        <taxon>Bacillota</taxon>
        <taxon>Clostridia</taxon>
        <taxon>Lachnospirales</taxon>
        <taxon>Lachnospiraceae</taxon>
        <taxon>Dorea</taxon>
    </lineage>
</organism>
<feature type="transmembrane region" description="Helical" evidence="6">
    <location>
        <begin position="324"/>
        <end position="344"/>
    </location>
</feature>
<feature type="transmembrane region" description="Helical" evidence="6">
    <location>
        <begin position="102"/>
        <end position="121"/>
    </location>
</feature>
<evidence type="ECO:0000313" key="10">
    <source>
        <dbReference type="Proteomes" id="UP000580130"/>
    </source>
</evidence>
<feature type="transmembrane region" description="Helical" evidence="6">
    <location>
        <begin position="284"/>
        <end position="304"/>
    </location>
</feature>
<evidence type="ECO:0000256" key="7">
    <source>
        <dbReference type="SAM" id="SignalP"/>
    </source>
</evidence>
<dbReference type="Pfam" id="PF03553">
    <property type="entry name" value="Na_H_antiporter"/>
    <property type="match status" value="1"/>
</dbReference>
<feature type="chain" id="PRO_5032824931" evidence="7">
    <location>
        <begin position="29"/>
        <end position="538"/>
    </location>
</feature>
<dbReference type="InterPro" id="IPR018461">
    <property type="entry name" value="Na/H_Antiport_NhaC-like_C"/>
</dbReference>
<name>A0A848CIR2_9FIRM</name>
<accession>A0A848CIR2</accession>
<dbReference type="AlphaFoldDB" id="A0A848CIR2"/>
<dbReference type="Proteomes" id="UP000580130">
    <property type="component" value="Unassembled WGS sequence"/>
</dbReference>
<feature type="transmembrane region" description="Helical" evidence="6">
    <location>
        <begin position="356"/>
        <end position="377"/>
    </location>
</feature>
<keyword evidence="3 6" id="KW-0812">Transmembrane</keyword>
<feature type="transmembrane region" description="Helical" evidence="6">
    <location>
        <begin position="513"/>
        <end position="533"/>
    </location>
</feature>
<comment type="caution">
    <text evidence="9">The sequence shown here is derived from an EMBL/GenBank/DDBJ whole genome shotgun (WGS) entry which is preliminary data.</text>
</comment>
<keyword evidence="7" id="KW-0732">Signal</keyword>
<dbReference type="EMBL" id="JABAFX010000001">
    <property type="protein sequence ID" value="NME55900.1"/>
    <property type="molecule type" value="Genomic_DNA"/>
</dbReference>
<dbReference type="PANTHER" id="PTHR43478:SF1">
    <property type="entry name" value="NA+_H+ ANTIPORTER NHAC-LIKE C-TERMINAL DOMAIN-CONTAINING PROTEIN"/>
    <property type="match status" value="1"/>
</dbReference>
<evidence type="ECO:0000313" key="9">
    <source>
        <dbReference type="EMBL" id="NME55900.1"/>
    </source>
</evidence>
<comment type="subcellular location">
    <subcellularLocation>
        <location evidence="1">Cell membrane</location>
        <topology evidence="1">Multi-pass membrane protein</topology>
    </subcellularLocation>
</comment>
<feature type="transmembrane region" description="Helical" evidence="6">
    <location>
        <begin position="183"/>
        <end position="206"/>
    </location>
</feature>
<keyword evidence="2" id="KW-1003">Cell membrane</keyword>
<gene>
    <name evidence="9" type="ORF">HF855_00300</name>
</gene>
<evidence type="ECO:0000256" key="4">
    <source>
        <dbReference type="ARBA" id="ARBA00022989"/>
    </source>
</evidence>
<dbReference type="RefSeq" id="WP_168932817.1">
    <property type="nucleotide sequence ID" value="NZ_JABAFX010000001.1"/>
</dbReference>
<evidence type="ECO:0000256" key="6">
    <source>
        <dbReference type="SAM" id="Phobius"/>
    </source>
</evidence>
<proteinExistence type="predicted"/>
<dbReference type="PANTHER" id="PTHR43478">
    <property type="entry name" value="NA+/H+ ANTIPORTER-RELATED"/>
    <property type="match status" value="1"/>
</dbReference>
<feature type="transmembrane region" description="Helical" evidence="6">
    <location>
        <begin position="489"/>
        <end position="506"/>
    </location>
</feature>
<protein>
    <submittedName>
        <fullName evidence="9">Na+/H+ antiporter NhaC family protein</fullName>
    </submittedName>
</protein>
<evidence type="ECO:0000256" key="5">
    <source>
        <dbReference type="ARBA" id="ARBA00023136"/>
    </source>
</evidence>
<evidence type="ECO:0000256" key="1">
    <source>
        <dbReference type="ARBA" id="ARBA00004651"/>
    </source>
</evidence>
<feature type="transmembrane region" description="Helical" evidence="6">
    <location>
        <begin position="424"/>
        <end position="441"/>
    </location>
</feature>
<dbReference type="GO" id="GO:0005886">
    <property type="term" value="C:plasma membrane"/>
    <property type="evidence" value="ECO:0007669"/>
    <property type="project" value="UniProtKB-SubCell"/>
</dbReference>
<feature type="transmembrane region" description="Helical" evidence="6">
    <location>
        <begin position="65"/>
        <end position="82"/>
    </location>
</feature>
<evidence type="ECO:0000259" key="8">
    <source>
        <dbReference type="Pfam" id="PF03553"/>
    </source>
</evidence>
<feature type="transmembrane region" description="Helical" evidence="6">
    <location>
        <begin position="226"/>
        <end position="243"/>
    </location>
</feature>
<feature type="signal peptide" evidence="7">
    <location>
        <begin position="1"/>
        <end position="28"/>
    </location>
</feature>
<feature type="transmembrane region" description="Helical" evidence="6">
    <location>
        <begin position="397"/>
        <end position="417"/>
    </location>
</feature>
<sequence>MLKKRKLAAWGAVVCLLMLAMSSVTVFAAEEATEYVPKMYASFWALVPPVVAIVLALITKEVYSSLFVGIVIGGLFWSGFSFENTVLHVFQDGIVGVLTDSYNMGILVFLVILGIMVCMMNKAGGSAAFGRWASVHIKTRIGAQLATIVLGVLIFIDDYFNCLTVGSVMRPITDKHQVSRAKLAYLIDATAAPVCIIAPISSWAAAVTGFVEGEDGFSIFLRAIPFNYYALLTILTMVLLVVLKVDYGSMRVHEDNALRGDIYTTPDRPYADAQDDVVEEKGGVIDLVFPILVLIGCCIIGMLYSGGFFSGVSFVEAFSASDASVGLMLGSFFAFVITVIFYALRRVLKFTDSMECIPDGFKAMVPAILILTFAWTLKAMTDSLGAAEYVAGVMETAATGLVNFLPAIIFLVGCFLAFATGTSWGTFGILIPIVVAVFQGTNETMMIISISACMAGAVCGDHCSPISDTTIMASAGAQCNHVNHVSTQLPYAMTVAAVSFVTYVVAGFVQNAWICLPIGIILMTGTLFVIRAITGKEE</sequence>
<evidence type="ECO:0000256" key="3">
    <source>
        <dbReference type="ARBA" id="ARBA00022692"/>
    </source>
</evidence>
<keyword evidence="4 6" id="KW-1133">Transmembrane helix</keyword>
<feature type="transmembrane region" description="Helical" evidence="6">
    <location>
        <begin position="38"/>
        <end position="58"/>
    </location>
</feature>
<reference evidence="9 10" key="1">
    <citation type="submission" date="2020-04" db="EMBL/GenBank/DDBJ databases">
        <authorList>
            <person name="Hitch T.C.A."/>
            <person name="Wylensek D."/>
            <person name="Clavel T."/>
        </authorList>
    </citation>
    <scope>NUCLEOTIDE SEQUENCE [LARGE SCALE GENOMIC DNA]</scope>
    <source>
        <strain evidence="9 10">BSM-383-APC-5F</strain>
    </source>
</reference>